<evidence type="ECO:0000256" key="3">
    <source>
        <dbReference type="ARBA" id="ARBA00023237"/>
    </source>
</evidence>
<keyword evidence="7" id="KW-1185">Reference proteome</keyword>
<dbReference type="Gene3D" id="1.25.40.10">
    <property type="entry name" value="Tetratricopeptide repeat domain"/>
    <property type="match status" value="1"/>
</dbReference>
<dbReference type="EMBL" id="FOJB01000001">
    <property type="protein sequence ID" value="SEW19717.1"/>
    <property type="molecule type" value="Genomic_DNA"/>
</dbReference>
<dbReference type="InterPro" id="IPR017689">
    <property type="entry name" value="BamD"/>
</dbReference>
<dbReference type="STRING" id="1173584.SAMN05444851_2053"/>
<dbReference type="Proteomes" id="UP000199650">
    <property type="component" value="Unassembled WGS sequence"/>
</dbReference>
<reference evidence="6 7" key="1">
    <citation type="submission" date="2016-10" db="EMBL/GenBank/DDBJ databases">
        <authorList>
            <person name="de Groot N.N."/>
        </authorList>
    </citation>
    <scope>NUCLEOTIDE SEQUENCE [LARGE SCALE GENOMIC DNA]</scope>
    <source>
        <strain evidence="6 7">DSM 29439</strain>
    </source>
</reference>
<name>A0A1I0PYT1_9RHOB</name>
<dbReference type="CDD" id="cd15830">
    <property type="entry name" value="BamD"/>
    <property type="match status" value="1"/>
</dbReference>
<dbReference type="GO" id="GO:0051205">
    <property type="term" value="P:protein insertion into membrane"/>
    <property type="evidence" value="ECO:0007669"/>
    <property type="project" value="UniProtKB-UniRule"/>
</dbReference>
<accession>A0A1I0PYT1</accession>
<dbReference type="HAMAP" id="MF_00922">
    <property type="entry name" value="OM_assembly_BamD"/>
    <property type="match status" value="1"/>
</dbReference>
<comment type="subunit">
    <text evidence="4">Part of the Bam complex.</text>
</comment>
<sequence>MIRVKFGKAKAFREEPVAQLFAKRGATSERCARFASNECRSFKTKRLISVMLASGIVLSSCGGGSGSLGFGSLGGSSGGGGRGLFGAFSQPVEKKPIDQWTAEEIYKRGEYDLDRGDPSEAAKWFGEVERLYPYSEWAKRALIMQAFAFHKDKDYEQARASAQRYIDFYPASEDAAYAQYLLALSYYDQIDKIGRDQGLTYQALQALRTVIERYPDTEYAKSAILKFDLAFDHLAAKEMEIGRYYLKRKHYSSAINRFRVVVEQFQTTTHVAEALHRLVESYLSLGLVEEAQTAGAILGYNFQSSEWYQSSYRLLTKSGLKPEVKGNNWLSAVYRQLIKGEWL</sequence>
<dbReference type="NCBIfam" id="TIGR03302">
    <property type="entry name" value="OM_YfiO"/>
    <property type="match status" value="1"/>
</dbReference>
<evidence type="ECO:0000259" key="5">
    <source>
        <dbReference type="Pfam" id="PF13525"/>
    </source>
</evidence>
<gene>
    <name evidence="4" type="primary">bamD</name>
    <name evidence="6" type="ORF">SAMN05444851_2053</name>
</gene>
<evidence type="ECO:0000313" key="6">
    <source>
        <dbReference type="EMBL" id="SEW19717.1"/>
    </source>
</evidence>
<evidence type="ECO:0000256" key="4">
    <source>
        <dbReference type="HAMAP-Rule" id="MF_00922"/>
    </source>
</evidence>
<dbReference type="InterPro" id="IPR039565">
    <property type="entry name" value="BamD-like"/>
</dbReference>
<dbReference type="SUPFAM" id="SSF48452">
    <property type="entry name" value="TPR-like"/>
    <property type="match status" value="2"/>
</dbReference>
<feature type="domain" description="Outer membrane lipoprotein BamD-like" evidence="5">
    <location>
        <begin position="101"/>
        <end position="294"/>
    </location>
</feature>
<protein>
    <recommendedName>
        <fullName evidence="4">Outer membrane protein assembly factor BamD</fullName>
    </recommendedName>
</protein>
<dbReference type="Pfam" id="PF13525">
    <property type="entry name" value="YfiO"/>
    <property type="match status" value="1"/>
</dbReference>
<evidence type="ECO:0000313" key="7">
    <source>
        <dbReference type="Proteomes" id="UP000199650"/>
    </source>
</evidence>
<dbReference type="InterPro" id="IPR011990">
    <property type="entry name" value="TPR-like_helical_dom_sf"/>
</dbReference>
<dbReference type="GO" id="GO:0043165">
    <property type="term" value="P:Gram-negative-bacterium-type cell outer membrane assembly"/>
    <property type="evidence" value="ECO:0007669"/>
    <property type="project" value="UniProtKB-UniRule"/>
</dbReference>
<dbReference type="AlphaFoldDB" id="A0A1I0PYT1"/>
<dbReference type="GO" id="GO:0009279">
    <property type="term" value="C:cell outer membrane"/>
    <property type="evidence" value="ECO:0007669"/>
    <property type="project" value="UniProtKB-SubCell"/>
</dbReference>
<dbReference type="PANTHER" id="PTHR37423:SF6">
    <property type="entry name" value="CELL DIVISION COORDINATOR CPOB"/>
    <property type="match status" value="1"/>
</dbReference>
<proteinExistence type="inferred from homology"/>
<comment type="similarity">
    <text evidence="4">Belongs to the BamD family.</text>
</comment>
<dbReference type="PANTHER" id="PTHR37423">
    <property type="entry name" value="SOLUBLE LYTIC MUREIN TRANSGLYCOSYLASE-RELATED"/>
    <property type="match status" value="1"/>
</dbReference>
<evidence type="ECO:0000256" key="2">
    <source>
        <dbReference type="ARBA" id="ARBA00023136"/>
    </source>
</evidence>
<keyword evidence="2 4" id="KW-0472">Membrane</keyword>
<keyword evidence="1 4" id="KW-0732">Signal</keyword>
<comment type="function">
    <text evidence="4">Part of the outer membrane protein assembly complex, which is involved in assembly and insertion of beta-barrel proteins into the outer membrane.</text>
</comment>
<keyword evidence="3 4" id="KW-0998">Cell outer membrane</keyword>
<comment type="subcellular location">
    <subcellularLocation>
        <location evidence="4">Cell outer membrane</location>
    </subcellularLocation>
</comment>
<organism evidence="6 7">
    <name type="scientific">Aliiroseovarius sediminilitoris</name>
    <dbReference type="NCBI Taxonomy" id="1173584"/>
    <lineage>
        <taxon>Bacteria</taxon>
        <taxon>Pseudomonadati</taxon>
        <taxon>Pseudomonadota</taxon>
        <taxon>Alphaproteobacteria</taxon>
        <taxon>Rhodobacterales</taxon>
        <taxon>Paracoccaceae</taxon>
        <taxon>Aliiroseovarius</taxon>
    </lineage>
</organism>
<evidence type="ECO:0000256" key="1">
    <source>
        <dbReference type="ARBA" id="ARBA00022729"/>
    </source>
</evidence>